<evidence type="ECO:0008006" key="3">
    <source>
        <dbReference type="Google" id="ProtNLM"/>
    </source>
</evidence>
<dbReference type="Proteomes" id="UP001475781">
    <property type="component" value="Chromosome"/>
</dbReference>
<dbReference type="RefSeq" id="WP_341582306.1">
    <property type="nucleotide sequence ID" value="NZ_CP101118.1"/>
</dbReference>
<protein>
    <recommendedName>
        <fullName evidence="3">Sulfotransferase family protein</fullName>
    </recommendedName>
</protein>
<sequence>MKNGFAKDAVFVSILREPVSRVFSLYNYYRSRGELPGMNNDLSISRSILENEHFRNKIRNAQNKYISGRESFNYTKSFIENNSFLIGTQDDVQQFQDVLAYNLGFNVNKKVSGNVGDSGYKKNLSLSLDAQRELENLIFEDVQLFNFLRTKCSGLINTVPEAAWEDLRLSVSHFLPSKNLFLGRAELKEQVLSKKSGERFKVSVKIENFSGTNWLDDDDSRLFLSYHWLKSDYTEYNFPGIRTPINRDVQDGEVILSSMDVLAPDEPGTYILEATGVKARCAWFENDGFRVDRMVCKVV</sequence>
<dbReference type="EMBL" id="CP101118">
    <property type="protein sequence ID" value="WZF89763.1"/>
    <property type="molecule type" value="Genomic_DNA"/>
</dbReference>
<evidence type="ECO:0000313" key="2">
    <source>
        <dbReference type="Proteomes" id="UP001475781"/>
    </source>
</evidence>
<proteinExistence type="predicted"/>
<keyword evidence="2" id="KW-1185">Reference proteome</keyword>
<evidence type="ECO:0000313" key="1">
    <source>
        <dbReference type="EMBL" id="WZF89763.1"/>
    </source>
</evidence>
<gene>
    <name evidence="1" type="ORF">NLK58_06070</name>
</gene>
<dbReference type="InterPro" id="IPR027417">
    <property type="entry name" value="P-loop_NTPase"/>
</dbReference>
<name>A0ABZ2W530_9GAMM</name>
<organism evidence="1 2">
    <name type="scientific">Marinobacter metalliresistant</name>
    <dbReference type="NCBI Taxonomy" id="2961995"/>
    <lineage>
        <taxon>Bacteria</taxon>
        <taxon>Pseudomonadati</taxon>
        <taxon>Pseudomonadota</taxon>
        <taxon>Gammaproteobacteria</taxon>
        <taxon>Pseudomonadales</taxon>
        <taxon>Marinobacteraceae</taxon>
        <taxon>Marinobacter</taxon>
    </lineage>
</organism>
<dbReference type="Gene3D" id="3.40.50.300">
    <property type="entry name" value="P-loop containing nucleotide triphosphate hydrolases"/>
    <property type="match status" value="1"/>
</dbReference>
<accession>A0ABZ2W530</accession>
<reference evidence="1 2" key="1">
    <citation type="submission" date="2022-07" db="EMBL/GenBank/DDBJ databases">
        <title>A copper resistant bacterium isolated from sediment samples of deep sea hydrothermal areas.</title>
        <authorList>
            <person name="Zeng X."/>
        </authorList>
    </citation>
    <scope>NUCLEOTIDE SEQUENCE [LARGE SCALE GENOMIC DNA]</scope>
    <source>
        <strain evidence="2">CuT 6</strain>
    </source>
</reference>